<dbReference type="EMBL" id="BARS01040902">
    <property type="protein sequence ID" value="GAG40464.1"/>
    <property type="molecule type" value="Genomic_DNA"/>
</dbReference>
<evidence type="ECO:0000313" key="5">
    <source>
        <dbReference type="EMBL" id="GAG40464.1"/>
    </source>
</evidence>
<dbReference type="InterPro" id="IPR051052">
    <property type="entry name" value="Diverse_substrate_MTase"/>
</dbReference>
<dbReference type="PANTHER" id="PTHR44942:SF4">
    <property type="entry name" value="METHYLTRANSFERASE TYPE 11 DOMAIN-CONTAINING PROTEIN"/>
    <property type="match status" value="1"/>
</dbReference>
<name>X0XBC4_9ZZZZ</name>
<dbReference type="Gene3D" id="3.40.50.150">
    <property type="entry name" value="Vaccinia Virus protein VP39"/>
    <property type="match status" value="1"/>
</dbReference>
<evidence type="ECO:0000256" key="2">
    <source>
        <dbReference type="ARBA" id="ARBA00022603"/>
    </source>
</evidence>
<evidence type="ECO:0000256" key="3">
    <source>
        <dbReference type="ARBA" id="ARBA00022679"/>
    </source>
</evidence>
<feature type="domain" description="Methyltransferase type 11" evidence="4">
    <location>
        <begin position="3"/>
        <end position="82"/>
    </location>
</feature>
<dbReference type="Pfam" id="PF08241">
    <property type="entry name" value="Methyltransf_11"/>
    <property type="match status" value="1"/>
</dbReference>
<gene>
    <name evidence="5" type="ORF">S01H1_62288</name>
</gene>
<evidence type="ECO:0000259" key="4">
    <source>
        <dbReference type="Pfam" id="PF08241"/>
    </source>
</evidence>
<dbReference type="InterPro" id="IPR013216">
    <property type="entry name" value="Methyltransf_11"/>
</dbReference>
<protein>
    <recommendedName>
        <fullName evidence="4">Methyltransferase type 11 domain-containing protein</fullName>
    </recommendedName>
</protein>
<organism evidence="5">
    <name type="scientific">marine sediment metagenome</name>
    <dbReference type="NCBI Taxonomy" id="412755"/>
    <lineage>
        <taxon>unclassified sequences</taxon>
        <taxon>metagenomes</taxon>
        <taxon>ecological metagenomes</taxon>
    </lineage>
</organism>
<comment type="caution">
    <text evidence="5">The sequence shown here is derived from an EMBL/GenBank/DDBJ whole genome shotgun (WGS) entry which is preliminary data.</text>
</comment>
<reference evidence="5" key="1">
    <citation type="journal article" date="2014" name="Front. Microbiol.">
        <title>High frequency of phylogenetically diverse reductive dehalogenase-homologous genes in deep subseafloor sedimentary metagenomes.</title>
        <authorList>
            <person name="Kawai M."/>
            <person name="Futagami T."/>
            <person name="Toyoda A."/>
            <person name="Takaki Y."/>
            <person name="Nishi S."/>
            <person name="Hori S."/>
            <person name="Arai W."/>
            <person name="Tsubouchi T."/>
            <person name="Morono Y."/>
            <person name="Uchiyama I."/>
            <person name="Ito T."/>
            <person name="Fujiyama A."/>
            <person name="Inagaki F."/>
            <person name="Takami H."/>
        </authorList>
    </citation>
    <scope>NUCLEOTIDE SEQUENCE</scope>
    <source>
        <strain evidence="5">Expedition CK06-06</strain>
    </source>
</reference>
<dbReference type="GO" id="GO:0008757">
    <property type="term" value="F:S-adenosylmethionine-dependent methyltransferase activity"/>
    <property type="evidence" value="ECO:0007669"/>
    <property type="project" value="InterPro"/>
</dbReference>
<sequence>ALARGFARRGCQVVGLDPAEALLEEAKRLDGAAGVTIRYLRARAEQTGLSAGSFEVVTAGQCWHWFERSRVAAGMRRLLAPEASDGAWGQGLDRRPAGWSTCW</sequence>
<proteinExistence type="inferred from homology"/>
<dbReference type="InterPro" id="IPR029063">
    <property type="entry name" value="SAM-dependent_MTases_sf"/>
</dbReference>
<dbReference type="GO" id="GO:0032259">
    <property type="term" value="P:methylation"/>
    <property type="evidence" value="ECO:0007669"/>
    <property type="project" value="UniProtKB-KW"/>
</dbReference>
<dbReference type="AlphaFoldDB" id="X0XBC4"/>
<dbReference type="PANTHER" id="PTHR44942">
    <property type="entry name" value="METHYLTRANSF_11 DOMAIN-CONTAINING PROTEIN"/>
    <property type="match status" value="1"/>
</dbReference>
<feature type="non-terminal residue" evidence="5">
    <location>
        <position position="1"/>
    </location>
</feature>
<keyword evidence="3" id="KW-0808">Transferase</keyword>
<accession>X0XBC4</accession>
<keyword evidence="2" id="KW-0489">Methyltransferase</keyword>
<evidence type="ECO:0000256" key="1">
    <source>
        <dbReference type="ARBA" id="ARBA00008361"/>
    </source>
</evidence>
<dbReference type="SUPFAM" id="SSF53335">
    <property type="entry name" value="S-adenosyl-L-methionine-dependent methyltransferases"/>
    <property type="match status" value="1"/>
</dbReference>
<comment type="similarity">
    <text evidence="1">Belongs to the methyltransferase superfamily.</text>
</comment>